<proteinExistence type="predicted"/>
<comment type="subcellular location">
    <subcellularLocation>
        <location evidence="1">Cell membrane</location>
        <topology evidence="1">Multi-pass membrane protein</topology>
    </subcellularLocation>
</comment>
<keyword evidence="6 8" id="KW-1133">Transmembrane helix</keyword>
<evidence type="ECO:0000256" key="5">
    <source>
        <dbReference type="ARBA" id="ARBA00022847"/>
    </source>
</evidence>
<dbReference type="InterPro" id="IPR036259">
    <property type="entry name" value="MFS_trans_sf"/>
</dbReference>
<evidence type="ECO:0000256" key="7">
    <source>
        <dbReference type="ARBA" id="ARBA00023136"/>
    </source>
</evidence>
<accession>A0AAW3UQF1</accession>
<name>A0AAW3UQF1_9BURK</name>
<evidence type="ECO:0000256" key="1">
    <source>
        <dbReference type="ARBA" id="ARBA00004651"/>
    </source>
</evidence>
<comment type="caution">
    <text evidence="10">The sequence shown here is derived from an EMBL/GenBank/DDBJ whole genome shotgun (WGS) entry which is preliminary data.</text>
</comment>
<dbReference type="InterPro" id="IPR005828">
    <property type="entry name" value="MFS_sugar_transport-like"/>
</dbReference>
<feature type="transmembrane region" description="Helical" evidence="8">
    <location>
        <begin position="243"/>
        <end position="270"/>
    </location>
</feature>
<evidence type="ECO:0000313" key="11">
    <source>
        <dbReference type="Proteomes" id="UP000518681"/>
    </source>
</evidence>
<reference evidence="10 11" key="1">
    <citation type="submission" date="2020-08" db="EMBL/GenBank/DDBJ databases">
        <title>Genomic Encyclopedia of Type Strains, Phase IV (KMG-V): Genome sequencing to study the core and pangenomes of soil and plant-associated prokaryotes.</title>
        <authorList>
            <person name="Whitman W."/>
        </authorList>
    </citation>
    <scope>NUCLEOTIDE SEQUENCE [LARGE SCALE GENOMIC DNA]</scope>
    <source>
        <strain evidence="10 11">SEMIA 4013</strain>
    </source>
</reference>
<evidence type="ECO:0000256" key="3">
    <source>
        <dbReference type="ARBA" id="ARBA00022475"/>
    </source>
</evidence>
<keyword evidence="7 8" id="KW-0472">Membrane</keyword>
<feature type="transmembrane region" description="Helical" evidence="8">
    <location>
        <begin position="61"/>
        <end position="82"/>
    </location>
</feature>
<dbReference type="AlphaFoldDB" id="A0AAW3UQF1"/>
<protein>
    <submittedName>
        <fullName evidence="10">MFS family permease</fullName>
    </submittedName>
</protein>
<keyword evidence="2" id="KW-0813">Transport</keyword>
<evidence type="ECO:0000256" key="8">
    <source>
        <dbReference type="SAM" id="Phobius"/>
    </source>
</evidence>
<feature type="transmembrane region" description="Helical" evidence="8">
    <location>
        <begin position="314"/>
        <end position="337"/>
    </location>
</feature>
<dbReference type="PANTHER" id="PTHR43528">
    <property type="entry name" value="ALPHA-KETOGLUTARATE PERMEASE"/>
    <property type="match status" value="1"/>
</dbReference>
<dbReference type="PROSITE" id="PS50850">
    <property type="entry name" value="MFS"/>
    <property type="match status" value="1"/>
</dbReference>
<dbReference type="GO" id="GO:0015293">
    <property type="term" value="F:symporter activity"/>
    <property type="evidence" value="ECO:0007669"/>
    <property type="project" value="UniProtKB-KW"/>
</dbReference>
<evidence type="ECO:0000256" key="2">
    <source>
        <dbReference type="ARBA" id="ARBA00022448"/>
    </source>
</evidence>
<dbReference type="Gene3D" id="1.20.1250.20">
    <property type="entry name" value="MFS general substrate transporter like domains"/>
    <property type="match status" value="2"/>
</dbReference>
<dbReference type="SUPFAM" id="SSF103473">
    <property type="entry name" value="MFS general substrate transporter"/>
    <property type="match status" value="1"/>
</dbReference>
<feature type="domain" description="Major facilitator superfamily (MFS) profile" evidence="9">
    <location>
        <begin position="31"/>
        <end position="434"/>
    </location>
</feature>
<dbReference type="EMBL" id="JACIIK010000003">
    <property type="protein sequence ID" value="MBB6200869.1"/>
    <property type="molecule type" value="Genomic_DNA"/>
</dbReference>
<dbReference type="InterPro" id="IPR051084">
    <property type="entry name" value="H+-coupled_symporters"/>
</dbReference>
<evidence type="ECO:0000256" key="4">
    <source>
        <dbReference type="ARBA" id="ARBA00022692"/>
    </source>
</evidence>
<feature type="transmembrane region" description="Helical" evidence="8">
    <location>
        <begin position="103"/>
        <end position="124"/>
    </location>
</feature>
<dbReference type="RefSeq" id="WP_183797439.1">
    <property type="nucleotide sequence ID" value="NZ_JACIII010000004.1"/>
</dbReference>
<keyword evidence="4 8" id="KW-0812">Transmembrane</keyword>
<feature type="transmembrane region" description="Helical" evidence="8">
    <location>
        <begin position="130"/>
        <end position="158"/>
    </location>
</feature>
<feature type="transmembrane region" description="Helical" evidence="8">
    <location>
        <begin position="343"/>
        <end position="366"/>
    </location>
</feature>
<dbReference type="GO" id="GO:0005886">
    <property type="term" value="C:plasma membrane"/>
    <property type="evidence" value="ECO:0007669"/>
    <property type="project" value="UniProtKB-SubCell"/>
</dbReference>
<feature type="transmembrane region" description="Helical" evidence="8">
    <location>
        <begin position="203"/>
        <end position="222"/>
    </location>
</feature>
<feature type="transmembrane region" description="Helical" evidence="8">
    <location>
        <begin position="179"/>
        <end position="197"/>
    </location>
</feature>
<sequence length="438" mass="45139">MTSSFDSIRSQRQSFERAAPPRVSAGLAASQVCALVAANTIEFFDFFMYTTLAAYICRAFFPADAAGSGTLLSLFVFAVGYLSRPIGGAIIGRYADVRGRKRAVLLTGPLITLGTVGIAITPSYQTIGGLASVAILAFRALQGFAIGGEMGSSSALLIESGPAHRAGRYGGYQMAGQGFALLAAGACGLSLSAAFSPSFLSDWGWRVPFALGAMLVPVQLFLRRSALDPAANLRRTASSGKRLPDYGAPLILSVLLILGGTVPTYVVIYVTSSGIAGPAPSLVQSFATTCVTGLVTLAASIAGGALADRLGLNAVVLASRLATALLVYPAFSVAIAYRSAAISMLMIALIAGVSAVGAGPTIALILQKFRLEHRARGLSLSYAIGVALFGGTAPLVAAGLVRWSGSQLATAWYVIIAATCASLAQLVLMKYRSYPLSS</sequence>
<gene>
    <name evidence="10" type="ORF">GGD69_001718</name>
</gene>
<keyword evidence="3" id="KW-1003">Cell membrane</keyword>
<dbReference type="InterPro" id="IPR020846">
    <property type="entry name" value="MFS_dom"/>
</dbReference>
<evidence type="ECO:0000259" key="9">
    <source>
        <dbReference type="PROSITE" id="PS50850"/>
    </source>
</evidence>
<evidence type="ECO:0000313" key="10">
    <source>
        <dbReference type="EMBL" id="MBB6200869.1"/>
    </source>
</evidence>
<keyword evidence="5" id="KW-0769">Symport</keyword>
<dbReference type="PANTHER" id="PTHR43528:SF3">
    <property type="entry name" value="CITRATE-PROTON SYMPORTER"/>
    <property type="match status" value="1"/>
</dbReference>
<evidence type="ECO:0000256" key="6">
    <source>
        <dbReference type="ARBA" id="ARBA00022989"/>
    </source>
</evidence>
<feature type="transmembrane region" description="Helical" evidence="8">
    <location>
        <begin position="409"/>
        <end position="428"/>
    </location>
</feature>
<feature type="transmembrane region" description="Helical" evidence="8">
    <location>
        <begin position="282"/>
        <end position="307"/>
    </location>
</feature>
<dbReference type="Proteomes" id="UP000518681">
    <property type="component" value="Unassembled WGS sequence"/>
</dbReference>
<organism evidence="10 11">
    <name type="scientific">Paraburkholderia fungorum</name>
    <dbReference type="NCBI Taxonomy" id="134537"/>
    <lineage>
        <taxon>Bacteria</taxon>
        <taxon>Pseudomonadati</taxon>
        <taxon>Pseudomonadota</taxon>
        <taxon>Betaproteobacteria</taxon>
        <taxon>Burkholderiales</taxon>
        <taxon>Burkholderiaceae</taxon>
        <taxon>Paraburkholderia</taxon>
    </lineage>
</organism>
<dbReference type="Pfam" id="PF00083">
    <property type="entry name" value="Sugar_tr"/>
    <property type="match status" value="1"/>
</dbReference>
<feature type="transmembrane region" description="Helical" evidence="8">
    <location>
        <begin position="378"/>
        <end position="403"/>
    </location>
</feature>